<name>A0AAU6W1V3_9VIRU</name>
<proteinExistence type="predicted"/>
<organism evidence="1">
    <name type="scientific">Pseudomonas phage Touem01</name>
    <dbReference type="NCBI Taxonomy" id="3138548"/>
    <lineage>
        <taxon>Viruses</taxon>
    </lineage>
</organism>
<reference evidence="1" key="1">
    <citation type="journal article" date="2024" name="J. Gen. Virol.">
        <title>Novel phages of Pseudomonas syringae unveil numerous potential auxiliary metabolic genes.</title>
        <authorList>
            <person name="Feltin C."/>
            <person name="Garneau J.R."/>
            <person name="Morris C.E."/>
            <person name="Berard A."/>
            <person name="Torres-Barcelo C."/>
        </authorList>
    </citation>
    <scope>NUCLEOTIDE SEQUENCE</scope>
</reference>
<accession>A0AAU6W1V3</accession>
<dbReference type="EMBL" id="PP179325">
    <property type="protein sequence ID" value="XAI70554.1"/>
    <property type="molecule type" value="Genomic_DNA"/>
</dbReference>
<sequence>MSKKRTRHVSSHSRALHEYAAQHGWAISVTNASHLVMEKAGCQAVHSSLTPSCRFATRKALADLKRAERAADEQSTIEN</sequence>
<evidence type="ECO:0000313" key="1">
    <source>
        <dbReference type="EMBL" id="XAI70554.1"/>
    </source>
</evidence>
<gene>
    <name evidence="1" type="ORF">Touem01_00025</name>
</gene>
<protein>
    <submittedName>
        <fullName evidence="1">Uncharacterized protein</fullName>
    </submittedName>
</protein>